<feature type="compositionally biased region" description="Pro residues" evidence="7">
    <location>
        <begin position="590"/>
        <end position="612"/>
    </location>
</feature>
<evidence type="ECO:0000256" key="1">
    <source>
        <dbReference type="ARBA" id="ARBA00000085"/>
    </source>
</evidence>
<dbReference type="CDD" id="cd00082">
    <property type="entry name" value="HisKA"/>
    <property type="match status" value="1"/>
</dbReference>
<dbReference type="Pfam" id="PF00989">
    <property type="entry name" value="PAS"/>
    <property type="match status" value="1"/>
</dbReference>
<dbReference type="InterPro" id="IPR013767">
    <property type="entry name" value="PAS_fold"/>
</dbReference>
<evidence type="ECO:0000259" key="9">
    <source>
        <dbReference type="PROSITE" id="PS50112"/>
    </source>
</evidence>
<dbReference type="InterPro" id="IPR036890">
    <property type="entry name" value="HATPase_C_sf"/>
</dbReference>
<evidence type="ECO:0000256" key="3">
    <source>
        <dbReference type="ARBA" id="ARBA00022553"/>
    </source>
</evidence>
<dbReference type="SUPFAM" id="SSF47384">
    <property type="entry name" value="Homodimeric domain of signal transducing histidine kinase"/>
    <property type="match status" value="1"/>
</dbReference>
<feature type="region of interest" description="Disordered" evidence="7">
    <location>
        <begin position="274"/>
        <end position="298"/>
    </location>
</feature>
<feature type="compositionally biased region" description="Polar residues" evidence="7">
    <location>
        <begin position="351"/>
        <end position="360"/>
    </location>
</feature>
<feature type="region of interest" description="Disordered" evidence="7">
    <location>
        <begin position="561"/>
        <end position="677"/>
    </location>
</feature>
<dbReference type="GO" id="GO:0005886">
    <property type="term" value="C:plasma membrane"/>
    <property type="evidence" value="ECO:0007669"/>
    <property type="project" value="TreeGrafter"/>
</dbReference>
<sequence>MTHWRNSFLAFSALPEVGALLMDARPAWVWSRDGSRVEWSNMAGGEQLGHEAFAALALRHWASDHPLRRDLETVWRAAPEGGSTMARLRLMSGLRSLTIPAQCRRVRTGSGERGLLAVATMAPLRSGASEIAISRFLSDRDSIASLFDASQRLLASDGEGGAGSGTALAFSPSATRIEASGRTLYLALRPRSEVAEVAEVIEPAPLVAAVVPPQASVAVAEEPAAPEAVALAPPLPSDPMNAAEALGETVAGQPEIATELEIDEPEVTAIAEVEERDGSAQEIPAQAEETGEAARDPEMPLVVSFRDETEARIRSERGRGVARVTSIGESRPESWSEPRSEQGGPARPAETSPSGQSARPSSLPRGPVRFLWQTDPDGRFLFVSPGLKQLVGRNADVVGERWGEAASRLRLDPSQRIGNMMGRHDTWSGLTAWWPVEETAVRIPVELTALPVFGLDQSFQGYRGFGVLKPAEALMPDAFDARFGREDGEPSAPVEQIPPYEEAPLATPGNVIPIRADLELLPDFARLSPQERVAFEEIALALRDRIEEPLRRAAQASEAAAELAAAEPASQPVEETRAEASPLASEPVREPQPPETPEPQPEEPTNPTPQPEIPDEPSEPQPEIPSEPAPGPEIPDIAPHETPESPARMEALSAEDEQPEPRPESLAEPPAEPRAERMVPTVAPVAFDRGTQQRVQELTAILDTATDGVVILDREGRIESLNASAEALFGIDSSDVEGETLRELLTAKSFQSALDYLNGLRDNGVASLINEGREVEGRVGSATIPLFMTMGRIGDEHGGRFCAVLRDITPWKRTEADLVAARRNAETASSQKSDFLARVSHEIRTPLNAIIGFAEVMIEERFGPVENERYREYLRDIRTSGEHVVSLVNDLLDISKIEAGKLDLHFAAVSLNDLVRECMALMQPQANRAHVILRSSLSRDVPALVADQRTLRQIVLNLLSNSVKFTGPGGQVIVSTSLAEKGEAILRVRDTGEGMNEEDLVRAMEPFRQVNTSALRERTGTGLGLPLTKALVEANRAAFSIKSTRGEGTVVAVTFPATRVLSE</sequence>
<dbReference type="CDD" id="cd00130">
    <property type="entry name" value="PAS"/>
    <property type="match status" value="1"/>
</dbReference>
<keyword evidence="11" id="KW-1185">Reference proteome</keyword>
<dbReference type="InterPro" id="IPR003594">
    <property type="entry name" value="HATPase_dom"/>
</dbReference>
<dbReference type="EC" id="2.7.13.3" evidence="2"/>
<dbReference type="InterPro" id="IPR003661">
    <property type="entry name" value="HisK_dim/P_dom"/>
</dbReference>
<evidence type="ECO:0000313" key="11">
    <source>
        <dbReference type="Proteomes" id="UP000199647"/>
    </source>
</evidence>
<dbReference type="InterPro" id="IPR000014">
    <property type="entry name" value="PAS"/>
</dbReference>
<keyword evidence="5" id="KW-0418">Kinase</keyword>
<organism evidence="10 11">
    <name type="scientific">Faunimonas pinastri</name>
    <dbReference type="NCBI Taxonomy" id="1855383"/>
    <lineage>
        <taxon>Bacteria</taxon>
        <taxon>Pseudomonadati</taxon>
        <taxon>Pseudomonadota</taxon>
        <taxon>Alphaproteobacteria</taxon>
        <taxon>Hyphomicrobiales</taxon>
        <taxon>Afifellaceae</taxon>
        <taxon>Faunimonas</taxon>
    </lineage>
</organism>
<dbReference type="FunFam" id="1.10.287.130:FF:000001">
    <property type="entry name" value="Two-component sensor histidine kinase"/>
    <property type="match status" value="1"/>
</dbReference>
<dbReference type="Pfam" id="PF00512">
    <property type="entry name" value="HisKA"/>
    <property type="match status" value="1"/>
</dbReference>
<dbReference type="STRING" id="1855383.SAMN05216548_101154"/>
<comment type="catalytic activity">
    <reaction evidence="1">
        <text>ATP + protein L-histidine = ADP + protein N-phospho-L-histidine.</text>
        <dbReference type="EC" id="2.7.13.3"/>
    </reaction>
</comment>
<evidence type="ECO:0000256" key="2">
    <source>
        <dbReference type="ARBA" id="ARBA00012438"/>
    </source>
</evidence>
<reference evidence="10 11" key="1">
    <citation type="submission" date="2016-10" db="EMBL/GenBank/DDBJ databases">
        <authorList>
            <person name="de Groot N.N."/>
        </authorList>
    </citation>
    <scope>NUCLEOTIDE SEQUENCE [LARGE SCALE GENOMIC DNA]</scope>
    <source>
        <strain evidence="10 11">A52C2</strain>
    </source>
</reference>
<keyword evidence="3" id="KW-0597">Phosphoprotein</keyword>
<dbReference type="AlphaFoldDB" id="A0A1H8ZH68"/>
<dbReference type="SMART" id="SM00387">
    <property type="entry name" value="HATPase_c"/>
    <property type="match status" value="1"/>
</dbReference>
<dbReference type="GO" id="GO:0009927">
    <property type="term" value="F:histidine phosphotransfer kinase activity"/>
    <property type="evidence" value="ECO:0007669"/>
    <property type="project" value="TreeGrafter"/>
</dbReference>
<dbReference type="PROSITE" id="PS50109">
    <property type="entry name" value="HIS_KIN"/>
    <property type="match status" value="1"/>
</dbReference>
<evidence type="ECO:0000313" key="10">
    <source>
        <dbReference type="EMBL" id="SEP63756.1"/>
    </source>
</evidence>
<dbReference type="SMART" id="SM00388">
    <property type="entry name" value="HisKA"/>
    <property type="match status" value="1"/>
</dbReference>
<dbReference type="PANTHER" id="PTHR43047:SF72">
    <property type="entry name" value="OSMOSENSING HISTIDINE PROTEIN KINASE SLN1"/>
    <property type="match status" value="1"/>
</dbReference>
<dbReference type="SMART" id="SM00091">
    <property type="entry name" value="PAS"/>
    <property type="match status" value="2"/>
</dbReference>
<dbReference type="OrthoDB" id="9801651at2"/>
<evidence type="ECO:0000259" key="8">
    <source>
        <dbReference type="PROSITE" id="PS50109"/>
    </source>
</evidence>
<feature type="compositionally biased region" description="Pro residues" evidence="7">
    <location>
        <begin position="619"/>
        <end position="633"/>
    </location>
</feature>
<dbReference type="Gene3D" id="1.10.287.130">
    <property type="match status" value="1"/>
</dbReference>
<dbReference type="SUPFAM" id="SSF55785">
    <property type="entry name" value="PYP-like sensor domain (PAS domain)"/>
    <property type="match status" value="1"/>
</dbReference>
<dbReference type="InterPro" id="IPR035965">
    <property type="entry name" value="PAS-like_dom_sf"/>
</dbReference>
<feature type="compositionally biased region" description="Basic and acidic residues" evidence="7">
    <location>
        <begin position="330"/>
        <end position="340"/>
    </location>
</feature>
<feature type="region of interest" description="Disordered" evidence="7">
    <location>
        <begin position="314"/>
        <end position="369"/>
    </location>
</feature>
<feature type="compositionally biased region" description="Basic and acidic residues" evidence="7">
    <location>
        <begin position="659"/>
        <end position="677"/>
    </location>
</feature>
<accession>A0A1H8ZH68</accession>
<dbReference type="Proteomes" id="UP000199647">
    <property type="component" value="Unassembled WGS sequence"/>
</dbReference>
<evidence type="ECO:0000256" key="6">
    <source>
        <dbReference type="ARBA" id="ARBA00023012"/>
    </source>
</evidence>
<feature type="domain" description="PAS" evidence="9">
    <location>
        <begin position="694"/>
        <end position="764"/>
    </location>
</feature>
<name>A0A1H8ZH68_9HYPH</name>
<evidence type="ECO:0000256" key="7">
    <source>
        <dbReference type="SAM" id="MobiDB-lite"/>
    </source>
</evidence>
<protein>
    <recommendedName>
        <fullName evidence="2">histidine kinase</fullName>
        <ecNumber evidence="2">2.7.13.3</ecNumber>
    </recommendedName>
</protein>
<dbReference type="Gene3D" id="3.30.450.20">
    <property type="entry name" value="PAS domain"/>
    <property type="match status" value="1"/>
</dbReference>
<dbReference type="SUPFAM" id="SSF55874">
    <property type="entry name" value="ATPase domain of HSP90 chaperone/DNA topoisomerase II/histidine kinase"/>
    <property type="match status" value="1"/>
</dbReference>
<dbReference type="InterPro" id="IPR005467">
    <property type="entry name" value="His_kinase_dom"/>
</dbReference>
<evidence type="ECO:0000256" key="5">
    <source>
        <dbReference type="ARBA" id="ARBA00022777"/>
    </source>
</evidence>
<dbReference type="RefSeq" id="WP_143061843.1">
    <property type="nucleotide sequence ID" value="NZ_FOFG01000001.1"/>
</dbReference>
<dbReference type="Gene3D" id="3.30.565.10">
    <property type="entry name" value="Histidine kinase-like ATPase, C-terminal domain"/>
    <property type="match status" value="1"/>
</dbReference>
<feature type="domain" description="Histidine kinase" evidence="8">
    <location>
        <begin position="838"/>
        <end position="1059"/>
    </location>
</feature>
<dbReference type="EMBL" id="FOFG01000001">
    <property type="protein sequence ID" value="SEP63756.1"/>
    <property type="molecule type" value="Genomic_DNA"/>
</dbReference>
<evidence type="ECO:0000256" key="4">
    <source>
        <dbReference type="ARBA" id="ARBA00022679"/>
    </source>
</evidence>
<gene>
    <name evidence="10" type="ORF">SAMN05216548_101154</name>
</gene>
<proteinExistence type="predicted"/>
<feature type="compositionally biased region" description="Low complexity" evidence="7">
    <location>
        <begin position="561"/>
        <end position="572"/>
    </location>
</feature>
<dbReference type="Pfam" id="PF13426">
    <property type="entry name" value="PAS_9"/>
    <property type="match status" value="1"/>
</dbReference>
<keyword evidence="4" id="KW-0808">Transferase</keyword>
<dbReference type="GO" id="GO:0000155">
    <property type="term" value="F:phosphorelay sensor kinase activity"/>
    <property type="evidence" value="ECO:0007669"/>
    <property type="project" value="InterPro"/>
</dbReference>
<dbReference type="PROSITE" id="PS50112">
    <property type="entry name" value="PAS"/>
    <property type="match status" value="1"/>
</dbReference>
<dbReference type="PANTHER" id="PTHR43047">
    <property type="entry name" value="TWO-COMPONENT HISTIDINE PROTEIN KINASE"/>
    <property type="match status" value="1"/>
</dbReference>
<dbReference type="InterPro" id="IPR036097">
    <property type="entry name" value="HisK_dim/P_sf"/>
</dbReference>
<dbReference type="GO" id="GO:0006355">
    <property type="term" value="P:regulation of DNA-templated transcription"/>
    <property type="evidence" value="ECO:0007669"/>
    <property type="project" value="InterPro"/>
</dbReference>
<dbReference type="Pfam" id="PF02518">
    <property type="entry name" value="HATPase_c"/>
    <property type="match status" value="1"/>
</dbReference>
<dbReference type="NCBIfam" id="TIGR00229">
    <property type="entry name" value="sensory_box"/>
    <property type="match status" value="1"/>
</dbReference>
<keyword evidence="6" id="KW-0902">Two-component regulatory system</keyword>
<dbReference type="PRINTS" id="PR00344">
    <property type="entry name" value="BCTRLSENSOR"/>
</dbReference>
<dbReference type="InterPro" id="IPR004358">
    <property type="entry name" value="Sig_transdc_His_kin-like_C"/>
</dbReference>